<reference evidence="2 3" key="1">
    <citation type="submission" date="2018-10" db="EMBL/GenBank/DDBJ databases">
        <title>Fifty Aureobasidium pullulans genomes reveal a recombining polyextremotolerant generalist.</title>
        <authorList>
            <person name="Gostincar C."/>
            <person name="Turk M."/>
            <person name="Zajc J."/>
            <person name="Gunde-Cimerman N."/>
        </authorList>
    </citation>
    <scope>NUCLEOTIDE SEQUENCE [LARGE SCALE GENOMIC DNA]</scope>
    <source>
        <strain evidence="2 3">EXF-6604</strain>
    </source>
</reference>
<comment type="caution">
    <text evidence="2">The sequence shown here is derived from an EMBL/GenBank/DDBJ whole genome shotgun (WGS) entry which is preliminary data.</text>
</comment>
<feature type="region of interest" description="Disordered" evidence="1">
    <location>
        <begin position="209"/>
        <end position="229"/>
    </location>
</feature>
<accession>A0A4S9LGD5</accession>
<organism evidence="2 3">
    <name type="scientific">Aureobasidium pullulans</name>
    <name type="common">Black yeast</name>
    <name type="synonym">Pullularia pullulans</name>
    <dbReference type="NCBI Taxonomy" id="5580"/>
    <lineage>
        <taxon>Eukaryota</taxon>
        <taxon>Fungi</taxon>
        <taxon>Dikarya</taxon>
        <taxon>Ascomycota</taxon>
        <taxon>Pezizomycotina</taxon>
        <taxon>Dothideomycetes</taxon>
        <taxon>Dothideomycetidae</taxon>
        <taxon>Dothideales</taxon>
        <taxon>Saccotheciaceae</taxon>
        <taxon>Aureobasidium</taxon>
    </lineage>
</organism>
<dbReference type="AlphaFoldDB" id="A0A4S9LGD5"/>
<protein>
    <submittedName>
        <fullName evidence="2">Uncharacterized protein</fullName>
    </submittedName>
</protein>
<gene>
    <name evidence="2" type="ORF">D6D01_03948</name>
</gene>
<name>A0A4S9LGD5_AURPU</name>
<evidence type="ECO:0000313" key="3">
    <source>
        <dbReference type="Proteomes" id="UP000306584"/>
    </source>
</evidence>
<dbReference type="Proteomes" id="UP000306584">
    <property type="component" value="Unassembled WGS sequence"/>
</dbReference>
<evidence type="ECO:0000256" key="1">
    <source>
        <dbReference type="SAM" id="MobiDB-lite"/>
    </source>
</evidence>
<evidence type="ECO:0000313" key="2">
    <source>
        <dbReference type="EMBL" id="THY28279.1"/>
    </source>
</evidence>
<dbReference type="EMBL" id="QZBD01000119">
    <property type="protein sequence ID" value="THY28279.1"/>
    <property type="molecule type" value="Genomic_DNA"/>
</dbReference>
<proteinExistence type="predicted"/>
<sequence length="254" mass="28883">MAELNINNLVEDQDDKPPAPTTTISDAALVRLITIDEEFTQEHATQAILWRDLRKTDFVACEIYAMAQVLRQGKVVLEYRLLRAFLVAWKVLDVNFPSLDSTGQAELIRDMVLCQLGPVKKQDTPAVNREITTPAQKKTDAGINKEANSSIRSVKTQTLSPGSPFKLLFKTQKKWARQRQLKTLIPQAKKPEKRKRELEDEDGCIDTVDEELSEGVQMEPTPVSTPEKKALIRQKLERKRKLEALASKSKRRCF</sequence>